<dbReference type="PROSITE" id="PS50940">
    <property type="entry name" value="CHIT_BIND_II"/>
    <property type="match status" value="1"/>
</dbReference>
<organism evidence="4 5">
    <name type="scientific">Helobdella robusta</name>
    <name type="common">Californian leech</name>
    <dbReference type="NCBI Taxonomy" id="6412"/>
    <lineage>
        <taxon>Eukaryota</taxon>
        <taxon>Metazoa</taxon>
        <taxon>Spiralia</taxon>
        <taxon>Lophotrochozoa</taxon>
        <taxon>Annelida</taxon>
        <taxon>Clitellata</taxon>
        <taxon>Hirudinea</taxon>
        <taxon>Rhynchobdellida</taxon>
        <taxon>Glossiphoniidae</taxon>
        <taxon>Helobdella</taxon>
    </lineage>
</organism>
<dbReference type="Proteomes" id="UP000015101">
    <property type="component" value="Unassembled WGS sequence"/>
</dbReference>
<dbReference type="SMART" id="SM00494">
    <property type="entry name" value="ChtBD2"/>
    <property type="match status" value="2"/>
</dbReference>
<protein>
    <recommendedName>
        <fullName evidence="2">Chitin-binding type-2 domain-containing protein</fullName>
    </recommendedName>
</protein>
<dbReference type="InParanoid" id="T1F5T6"/>
<feature type="chain" id="PRO_5010980292" description="Chitin-binding type-2 domain-containing protein" evidence="1">
    <location>
        <begin position="22"/>
        <end position="147"/>
    </location>
</feature>
<dbReference type="CTD" id="20204185"/>
<evidence type="ECO:0000256" key="1">
    <source>
        <dbReference type="SAM" id="SignalP"/>
    </source>
</evidence>
<sequence>MNKAFLVVLAVFALAAKQTFGQMDCAGKPDGSYGAGCRSYTACKGGVGTLVTCQPDQAYDFDTNQCEPIDSVKPPCGLNSSACIGKPDGRYALQSEQCRWYFTCQEQVYLGANPCNNPPSGTALVFDEVLGVCNWKYDVSPPCGTKQ</sequence>
<dbReference type="AlphaFoldDB" id="T1F5T6"/>
<evidence type="ECO:0000313" key="4">
    <source>
        <dbReference type="EnsemblMetazoa" id="HelroP172701"/>
    </source>
</evidence>
<dbReference type="GO" id="GO:0008061">
    <property type="term" value="F:chitin binding"/>
    <property type="evidence" value="ECO:0007669"/>
    <property type="project" value="InterPro"/>
</dbReference>
<keyword evidence="5" id="KW-1185">Reference proteome</keyword>
<dbReference type="EMBL" id="KB096502">
    <property type="protein sequence ID" value="ESO04339.1"/>
    <property type="molecule type" value="Genomic_DNA"/>
</dbReference>
<evidence type="ECO:0000259" key="2">
    <source>
        <dbReference type="PROSITE" id="PS50940"/>
    </source>
</evidence>
<dbReference type="OrthoDB" id="6020543at2759"/>
<dbReference type="GO" id="GO:0005576">
    <property type="term" value="C:extracellular region"/>
    <property type="evidence" value="ECO:0007669"/>
    <property type="project" value="InterPro"/>
</dbReference>
<dbReference type="KEGG" id="hro:HELRODRAFT_172701"/>
<dbReference type="OMA" id="CHGGTFF"/>
<reference evidence="5" key="1">
    <citation type="submission" date="2012-12" db="EMBL/GenBank/DDBJ databases">
        <authorList>
            <person name="Hellsten U."/>
            <person name="Grimwood J."/>
            <person name="Chapman J.A."/>
            <person name="Shapiro H."/>
            <person name="Aerts A."/>
            <person name="Otillar R.P."/>
            <person name="Terry A.Y."/>
            <person name="Boore J.L."/>
            <person name="Simakov O."/>
            <person name="Marletaz F."/>
            <person name="Cho S.-J."/>
            <person name="Edsinger-Gonzales E."/>
            <person name="Havlak P."/>
            <person name="Kuo D.-H."/>
            <person name="Larsson T."/>
            <person name="Lv J."/>
            <person name="Arendt D."/>
            <person name="Savage R."/>
            <person name="Osoegawa K."/>
            <person name="de Jong P."/>
            <person name="Lindberg D.R."/>
            <person name="Seaver E.C."/>
            <person name="Weisblat D.A."/>
            <person name="Putnam N.H."/>
            <person name="Grigoriev I.V."/>
            <person name="Rokhsar D.S."/>
        </authorList>
    </citation>
    <scope>NUCLEOTIDE SEQUENCE</scope>
</reference>
<dbReference type="RefSeq" id="XP_009017608.1">
    <property type="nucleotide sequence ID" value="XM_009019360.1"/>
</dbReference>
<reference evidence="3 5" key="2">
    <citation type="journal article" date="2013" name="Nature">
        <title>Insights into bilaterian evolution from three spiralian genomes.</title>
        <authorList>
            <person name="Simakov O."/>
            <person name="Marletaz F."/>
            <person name="Cho S.J."/>
            <person name="Edsinger-Gonzales E."/>
            <person name="Havlak P."/>
            <person name="Hellsten U."/>
            <person name="Kuo D.H."/>
            <person name="Larsson T."/>
            <person name="Lv J."/>
            <person name="Arendt D."/>
            <person name="Savage R."/>
            <person name="Osoegawa K."/>
            <person name="de Jong P."/>
            <person name="Grimwood J."/>
            <person name="Chapman J.A."/>
            <person name="Shapiro H."/>
            <person name="Aerts A."/>
            <person name="Otillar R.P."/>
            <person name="Terry A.Y."/>
            <person name="Boore J.L."/>
            <person name="Grigoriev I.V."/>
            <person name="Lindberg D.R."/>
            <person name="Seaver E.C."/>
            <person name="Weisblat D.A."/>
            <person name="Putnam N.H."/>
            <person name="Rokhsar D.S."/>
        </authorList>
    </citation>
    <scope>NUCLEOTIDE SEQUENCE</scope>
</reference>
<dbReference type="Pfam" id="PF01607">
    <property type="entry name" value="CBM_14"/>
    <property type="match status" value="2"/>
</dbReference>
<dbReference type="InterPro" id="IPR002557">
    <property type="entry name" value="Chitin-bd_dom"/>
</dbReference>
<feature type="domain" description="Chitin-binding type-2" evidence="2">
    <location>
        <begin position="22"/>
        <end position="78"/>
    </location>
</feature>
<reference evidence="4" key="3">
    <citation type="submission" date="2015-06" db="UniProtKB">
        <authorList>
            <consortium name="EnsemblMetazoa"/>
        </authorList>
    </citation>
    <scope>IDENTIFICATION</scope>
</reference>
<proteinExistence type="predicted"/>
<dbReference type="InterPro" id="IPR036508">
    <property type="entry name" value="Chitin-bd_dom_sf"/>
</dbReference>
<dbReference type="Gene3D" id="2.170.140.10">
    <property type="entry name" value="Chitin binding domain"/>
    <property type="match status" value="1"/>
</dbReference>
<dbReference type="EMBL" id="AMQM01004320">
    <property type="status" value="NOT_ANNOTATED_CDS"/>
    <property type="molecule type" value="Genomic_DNA"/>
</dbReference>
<evidence type="ECO:0000313" key="5">
    <source>
        <dbReference type="Proteomes" id="UP000015101"/>
    </source>
</evidence>
<accession>T1F5T6</accession>
<dbReference type="GeneID" id="20204185"/>
<keyword evidence="1" id="KW-0732">Signal</keyword>
<feature type="signal peptide" evidence="1">
    <location>
        <begin position="1"/>
        <end position="21"/>
    </location>
</feature>
<gene>
    <name evidence="4" type="primary">20204185</name>
    <name evidence="3" type="ORF">HELRODRAFT_172701</name>
</gene>
<name>T1F5T6_HELRO</name>
<dbReference type="SUPFAM" id="SSF57625">
    <property type="entry name" value="Invertebrate chitin-binding proteins"/>
    <property type="match status" value="1"/>
</dbReference>
<dbReference type="HOGENOM" id="CLU_126178_0_0_1"/>
<evidence type="ECO:0000313" key="3">
    <source>
        <dbReference type="EMBL" id="ESO04339.1"/>
    </source>
</evidence>
<dbReference type="EnsemblMetazoa" id="HelroT172701">
    <property type="protein sequence ID" value="HelroP172701"/>
    <property type="gene ID" value="HelroG172701"/>
</dbReference>